<feature type="domain" description="Anoctamin dimerisation" evidence="11">
    <location>
        <begin position="156"/>
        <end position="413"/>
    </location>
</feature>
<evidence type="ECO:0000313" key="13">
    <source>
        <dbReference type="Proteomes" id="UP001175271"/>
    </source>
</evidence>
<feature type="transmembrane region" description="Helical" evidence="8">
    <location>
        <begin position="507"/>
        <end position="526"/>
    </location>
</feature>
<feature type="region of interest" description="Disordered" evidence="9">
    <location>
        <begin position="1089"/>
        <end position="1114"/>
    </location>
</feature>
<sequence length="1172" mass="134093">MKLWAASLRKARQKRRDFEGFNLMSESSSGAAPDSMLSFNDFSEDDRDNVGSAVERRSLLLKSQSLDMPANNKVGISPNLLSTNSVRRNCNQTLGGYSSGVQNSGVELSEFSASTSTSGYSPAFSNENFADDPVPLHSNGLGAKRNAFKKAVRACYFADGVRHIDYVLAYEEDEEEDPERDPEIAAKQEPEGPHDAQTWGEKKAEKRKVFEDNLRKLGLELEYTEAEHSKTKFVLIHAPFEVLAKQAELMRVKMPVRQNDIKNTNVIDGIVDRFLKKFRFLDFDEKTKKRFNEPEYFTAPFIGQHLTSYINWNDRENFFPAAERSRMVFDFLIRTRYDAVETEKYRIGIDRLTSNGTYMAAYPLHEFLAAQRFRITDIFCGKPDLHETEELNDRQLLYYHWAKPRNFYKYQPLDLIKKYFGSKIGLYFAWLGYYTKVLFPAALVGLLCVVFGVSSLSNDIPSNDICGSDGIGAHVLMCPVCDLFCDFTPLNTSCAYSKLSYVFDNSGTVFFATFMSIWATLFLEGWKRYHSEIAWKWGLLDFEVEEETIRPEFQFKIRNKRLNPVTQEVEPYLPIAQRILRLLGSGFTVVFFLCLVVAFVVGIIIYRTIVMQVFATMDDSYFQSNAVILTSVTSASINLIIILILNYFYSWLALKLTAWECPRTQSEFDNSYTLKVFLFQFINFYSSLFYIAFFKGRLSGVPGNRDRTHRVQIDGHRLEGCDPAGCMVELVIQLAIIMCGKQFFNAFMEIGYPLVMNWFRRWKLRIPETRKQKDARIRREKQVEMGKSISGYVSRYEWDYALNPVYDQFLFDEYLEMVIQFGFVTLFVSAFPLAPLFALLNNILEIRLDAYKFTVTIRRPLATSARNLGMWTTILDGISKVAVLTNALVIAFTSDFVPKVLYLLTHTSLIGYVEDSLSYFDATGLIIKNSDFKNVTVCRFKDYRKDPCSLTGRTPGNPSECDDEYGYSFQWWYVFAARLAFVLIFEHFVFVIKAFVAYVIPDIPTRIVIQLQRERYLARQARIAQDLTSATSTSNGCSQLDNTLSSGGKYPHRLEKAFSQDVDEVAGQPDALYDGSDLVPSKAMRKIMKHRPRPSLSSINSQMSAPDRESTNRLRQYSTTANTNIVGEEEFVTSTIVPGQKPDNIETKRSNSVESFYSCGNVNGSTMNLNRS</sequence>
<comment type="subcellular location">
    <subcellularLocation>
        <location evidence="1">Cell membrane</location>
        <topology evidence="1">Multi-pass membrane protein</topology>
    </subcellularLocation>
    <subcellularLocation>
        <location evidence="8">Membrane</location>
        <topology evidence="8">Multi-pass membrane protein</topology>
    </subcellularLocation>
</comment>
<evidence type="ECO:0000256" key="9">
    <source>
        <dbReference type="SAM" id="MobiDB-lite"/>
    </source>
</evidence>
<dbReference type="GO" id="GO:0046983">
    <property type="term" value="F:protein dimerization activity"/>
    <property type="evidence" value="ECO:0007669"/>
    <property type="project" value="InterPro"/>
</dbReference>
<protein>
    <recommendedName>
        <fullName evidence="8">Anoctamin</fullName>
    </recommendedName>
</protein>
<feature type="transmembrane region" description="Helical" evidence="8">
    <location>
        <begin position="672"/>
        <end position="693"/>
    </location>
</feature>
<comment type="caution">
    <text evidence="12">The sequence shown here is derived from an EMBL/GenBank/DDBJ whole genome shotgun (WGS) entry which is preliminary data.</text>
</comment>
<organism evidence="12 13">
    <name type="scientific">Steinernema hermaphroditum</name>
    <dbReference type="NCBI Taxonomy" id="289476"/>
    <lineage>
        <taxon>Eukaryota</taxon>
        <taxon>Metazoa</taxon>
        <taxon>Ecdysozoa</taxon>
        <taxon>Nematoda</taxon>
        <taxon>Chromadorea</taxon>
        <taxon>Rhabditida</taxon>
        <taxon>Tylenchina</taxon>
        <taxon>Panagrolaimomorpha</taxon>
        <taxon>Strongyloidoidea</taxon>
        <taxon>Steinernematidae</taxon>
        <taxon>Steinernema</taxon>
    </lineage>
</organism>
<evidence type="ECO:0000256" key="5">
    <source>
        <dbReference type="ARBA" id="ARBA00022989"/>
    </source>
</evidence>
<evidence type="ECO:0000259" key="10">
    <source>
        <dbReference type="Pfam" id="PF04547"/>
    </source>
</evidence>
<dbReference type="InterPro" id="IPR007632">
    <property type="entry name" value="Anoctamin"/>
</dbReference>
<accession>A0AA39GZ54</accession>
<keyword evidence="5 8" id="KW-1133">Transmembrane helix</keyword>
<proteinExistence type="inferred from homology"/>
<comment type="caution">
    <text evidence="8">Lacks conserved residue(s) required for the propagation of feature annotation.</text>
</comment>
<evidence type="ECO:0000256" key="7">
    <source>
        <dbReference type="ARBA" id="ARBA00023180"/>
    </source>
</evidence>
<feature type="transmembrane region" description="Helical" evidence="8">
    <location>
        <begin position="582"/>
        <end position="606"/>
    </location>
</feature>
<feature type="transmembrane region" description="Helical" evidence="8">
    <location>
        <begin position="626"/>
        <end position="652"/>
    </location>
</feature>
<keyword evidence="13" id="KW-1185">Reference proteome</keyword>
<feature type="region of interest" description="Disordered" evidence="9">
    <location>
        <begin position="172"/>
        <end position="203"/>
    </location>
</feature>
<name>A0AA39GZ54_9BILA</name>
<evidence type="ECO:0000256" key="3">
    <source>
        <dbReference type="ARBA" id="ARBA00022475"/>
    </source>
</evidence>
<dbReference type="Pfam" id="PF16178">
    <property type="entry name" value="Anoct_dimer"/>
    <property type="match status" value="1"/>
</dbReference>
<evidence type="ECO:0000313" key="12">
    <source>
        <dbReference type="EMBL" id="KAK0395413.1"/>
    </source>
</evidence>
<reference evidence="12" key="1">
    <citation type="submission" date="2023-06" db="EMBL/GenBank/DDBJ databases">
        <title>Genomic analysis of the entomopathogenic nematode Steinernema hermaphroditum.</title>
        <authorList>
            <person name="Schwarz E.M."/>
            <person name="Heppert J.K."/>
            <person name="Baniya A."/>
            <person name="Schwartz H.T."/>
            <person name="Tan C.-H."/>
            <person name="Antoshechkin I."/>
            <person name="Sternberg P.W."/>
            <person name="Goodrich-Blair H."/>
            <person name="Dillman A.R."/>
        </authorList>
    </citation>
    <scope>NUCLEOTIDE SEQUENCE</scope>
    <source>
        <strain evidence="12">PS9179</strain>
        <tissue evidence="12">Whole animal</tissue>
    </source>
</reference>
<dbReference type="Proteomes" id="UP001175271">
    <property type="component" value="Unassembled WGS sequence"/>
</dbReference>
<dbReference type="EMBL" id="JAUCMV010000005">
    <property type="protein sequence ID" value="KAK0395413.1"/>
    <property type="molecule type" value="Genomic_DNA"/>
</dbReference>
<dbReference type="Pfam" id="PF04547">
    <property type="entry name" value="Anoctamin"/>
    <property type="match status" value="1"/>
</dbReference>
<feature type="transmembrane region" description="Helical" evidence="8">
    <location>
        <begin position="979"/>
        <end position="1000"/>
    </location>
</feature>
<keyword evidence="3" id="KW-1003">Cell membrane</keyword>
<evidence type="ECO:0000256" key="2">
    <source>
        <dbReference type="ARBA" id="ARBA00009671"/>
    </source>
</evidence>
<feature type="domain" description="Anoctamin transmembrane" evidence="10">
    <location>
        <begin position="416"/>
        <end position="1014"/>
    </location>
</feature>
<dbReference type="GO" id="GO:0005886">
    <property type="term" value="C:plasma membrane"/>
    <property type="evidence" value="ECO:0007669"/>
    <property type="project" value="UniProtKB-SubCell"/>
</dbReference>
<feature type="transmembrane region" description="Helical" evidence="8">
    <location>
        <begin position="817"/>
        <end position="840"/>
    </location>
</feature>
<feature type="transmembrane region" description="Helical" evidence="8">
    <location>
        <begin position="427"/>
        <end position="453"/>
    </location>
</feature>
<evidence type="ECO:0000259" key="11">
    <source>
        <dbReference type="Pfam" id="PF16178"/>
    </source>
</evidence>
<feature type="compositionally biased region" description="Basic and acidic residues" evidence="9">
    <location>
        <begin position="181"/>
        <end position="203"/>
    </location>
</feature>
<dbReference type="PANTHER" id="PTHR12308:SF84">
    <property type="entry name" value="ANOCTAMIN"/>
    <property type="match status" value="1"/>
</dbReference>
<dbReference type="InterPro" id="IPR032394">
    <property type="entry name" value="Anoct_dimer"/>
</dbReference>
<gene>
    <name evidence="12" type="ORF">QR680_001269</name>
</gene>
<evidence type="ECO:0000256" key="4">
    <source>
        <dbReference type="ARBA" id="ARBA00022692"/>
    </source>
</evidence>
<keyword evidence="7" id="KW-0325">Glycoprotein</keyword>
<keyword evidence="4 8" id="KW-0812">Transmembrane</keyword>
<comment type="similarity">
    <text evidence="2 8">Belongs to the anoctamin family.</text>
</comment>
<keyword evidence="6 8" id="KW-0472">Membrane</keyword>
<dbReference type="InterPro" id="IPR049452">
    <property type="entry name" value="Anoctamin_TM"/>
</dbReference>
<dbReference type="GO" id="GO:0005254">
    <property type="term" value="F:chloride channel activity"/>
    <property type="evidence" value="ECO:0007669"/>
    <property type="project" value="TreeGrafter"/>
</dbReference>
<evidence type="ECO:0000256" key="1">
    <source>
        <dbReference type="ARBA" id="ARBA00004651"/>
    </source>
</evidence>
<evidence type="ECO:0000256" key="6">
    <source>
        <dbReference type="ARBA" id="ARBA00023136"/>
    </source>
</evidence>
<feature type="compositionally biased region" description="Polar residues" evidence="9">
    <location>
        <begin position="1095"/>
        <end position="1104"/>
    </location>
</feature>
<evidence type="ECO:0000256" key="8">
    <source>
        <dbReference type="RuleBase" id="RU280814"/>
    </source>
</evidence>
<dbReference type="PANTHER" id="PTHR12308">
    <property type="entry name" value="ANOCTAMIN"/>
    <property type="match status" value="1"/>
</dbReference>
<dbReference type="AlphaFoldDB" id="A0AA39GZ54"/>